<dbReference type="RefSeq" id="XP_001309378.1">
    <property type="nucleotide sequence ID" value="XM_001309377.1"/>
</dbReference>
<proteinExistence type="predicted"/>
<reference evidence="2" key="2">
    <citation type="journal article" date="2007" name="Science">
        <title>Draft genome sequence of the sexually transmitted pathogen Trichomonas vaginalis.</title>
        <authorList>
            <person name="Carlton J.M."/>
            <person name="Hirt R.P."/>
            <person name="Silva J.C."/>
            <person name="Delcher A.L."/>
            <person name="Schatz M."/>
            <person name="Zhao Q."/>
            <person name="Wortman J.R."/>
            <person name="Bidwell S.L."/>
            <person name="Alsmark U.C.M."/>
            <person name="Besteiro S."/>
            <person name="Sicheritz-Ponten T."/>
            <person name="Noel C.J."/>
            <person name="Dacks J.B."/>
            <person name="Foster P.G."/>
            <person name="Simillion C."/>
            <person name="Van de Peer Y."/>
            <person name="Miranda-Saavedra D."/>
            <person name="Barton G.J."/>
            <person name="Westrop G.D."/>
            <person name="Mueller S."/>
            <person name="Dessi D."/>
            <person name="Fiori P.L."/>
            <person name="Ren Q."/>
            <person name="Paulsen I."/>
            <person name="Zhang H."/>
            <person name="Bastida-Corcuera F.D."/>
            <person name="Simoes-Barbosa A."/>
            <person name="Brown M.T."/>
            <person name="Hayes R.D."/>
            <person name="Mukherjee M."/>
            <person name="Okumura C.Y."/>
            <person name="Schneider R."/>
            <person name="Smith A.J."/>
            <person name="Vanacova S."/>
            <person name="Villalvazo M."/>
            <person name="Haas B.J."/>
            <person name="Pertea M."/>
            <person name="Feldblyum T.V."/>
            <person name="Utterback T.R."/>
            <person name="Shu C.L."/>
            <person name="Osoegawa K."/>
            <person name="de Jong P.J."/>
            <person name="Hrdy I."/>
            <person name="Horvathova L."/>
            <person name="Zubacova Z."/>
            <person name="Dolezal P."/>
            <person name="Malik S.B."/>
            <person name="Logsdon J.M. Jr."/>
            <person name="Henze K."/>
            <person name="Gupta A."/>
            <person name="Wang C.C."/>
            <person name="Dunne R.L."/>
            <person name="Upcroft J.A."/>
            <person name="Upcroft P."/>
            <person name="White O."/>
            <person name="Salzberg S.L."/>
            <person name="Tang P."/>
            <person name="Chiu C.-H."/>
            <person name="Lee Y.-S."/>
            <person name="Embley T.M."/>
            <person name="Coombs G.H."/>
            <person name="Mottram J.C."/>
            <person name="Tachezy J."/>
            <person name="Fraser-Liggett C.M."/>
            <person name="Johnson P.J."/>
        </authorList>
    </citation>
    <scope>NUCLEOTIDE SEQUENCE [LARGE SCALE GENOMIC DNA]</scope>
    <source>
        <strain evidence="2">G3</strain>
    </source>
</reference>
<feature type="transmembrane region" description="Helical" evidence="1">
    <location>
        <begin position="506"/>
        <end position="527"/>
    </location>
</feature>
<dbReference type="KEGG" id="tva:4754220"/>
<dbReference type="AlphaFoldDB" id="A2FF81"/>
<protein>
    <submittedName>
        <fullName evidence="2">Uncharacterized protein</fullName>
    </submittedName>
</protein>
<reference evidence="2" key="1">
    <citation type="submission" date="2006-10" db="EMBL/GenBank/DDBJ databases">
        <authorList>
            <person name="Amadeo P."/>
            <person name="Zhao Q."/>
            <person name="Wortman J."/>
            <person name="Fraser-Liggett C."/>
            <person name="Carlton J."/>
        </authorList>
    </citation>
    <scope>NUCLEOTIDE SEQUENCE</scope>
    <source>
        <strain evidence="2">G3</strain>
    </source>
</reference>
<keyword evidence="1" id="KW-1133">Transmembrane helix</keyword>
<dbReference type="VEuPathDB" id="TrichDB:TVAGG3_1078400"/>
<keyword evidence="3" id="KW-1185">Reference proteome</keyword>
<sequence length="560" mass="65288">MLSFLLLERTWPVIIPRLLSTARRMSLSPQQFSEDFLNSSFNLNDHVEYCSHYKNESCFLVATYFINQNGNYQKRDLISAISSLFEKCASTNQHCADILVQLEYFHTPNITIFDALKIYDHYQSDSIFCHLLHIALHHAVDFVDYENYLLINQITRLAFLEYTADPLRAKINTEYIDSIIKEDNILKIERIMDKFLISSKTWQEIPDSDNYLLKYSRVRQLFLNDLNKKADSAGSIGQTMKILLENDNPNTTNYTYILNNCYKKQSKFNTQLSAIIQLFGLANGTRASDAVPLIKSLSDDGDIFFSELAIFLNLFFEDLKMPEIGLEYDYFEDSLIEAFIDDVSLRNSSISKKYVDLRKFLDVSPVFSDIIVAEEMMREGYWDSAQFLLERMSLMGNCHALKLLKYITSKRKMDINQVLKLEKLFCNSTTENKFYKNKHLDPKILSIIDKYPISSYYYSHNSEPPEVARAYYSYAVEKNNESLFKRINRRISLEIDILIQQTYEGMFIEMSFSTKFVIVITFIFLIIKVANNVKTQLFDNNQRPVFLNVNSPVPKPARVN</sequence>
<keyword evidence="1" id="KW-0472">Membrane</keyword>
<dbReference type="Proteomes" id="UP000001542">
    <property type="component" value="Unassembled WGS sequence"/>
</dbReference>
<dbReference type="EMBL" id="DS113758">
    <property type="protein sequence ID" value="EAX96448.1"/>
    <property type="molecule type" value="Genomic_DNA"/>
</dbReference>
<dbReference type="VEuPathDB" id="TrichDB:TVAG_284180"/>
<name>A2FF81_TRIV3</name>
<evidence type="ECO:0000256" key="1">
    <source>
        <dbReference type="SAM" id="Phobius"/>
    </source>
</evidence>
<gene>
    <name evidence="2" type="ORF">TVAG_284180</name>
</gene>
<dbReference type="InParanoid" id="A2FF81"/>
<keyword evidence="1" id="KW-0812">Transmembrane</keyword>
<accession>A2FF81</accession>
<evidence type="ECO:0000313" key="3">
    <source>
        <dbReference type="Proteomes" id="UP000001542"/>
    </source>
</evidence>
<organism evidence="2 3">
    <name type="scientific">Trichomonas vaginalis (strain ATCC PRA-98 / G3)</name>
    <dbReference type="NCBI Taxonomy" id="412133"/>
    <lineage>
        <taxon>Eukaryota</taxon>
        <taxon>Metamonada</taxon>
        <taxon>Parabasalia</taxon>
        <taxon>Trichomonadida</taxon>
        <taxon>Trichomonadidae</taxon>
        <taxon>Trichomonas</taxon>
    </lineage>
</organism>
<evidence type="ECO:0000313" key="2">
    <source>
        <dbReference type="EMBL" id="EAX96448.1"/>
    </source>
</evidence>